<gene>
    <name evidence="7" type="primary">lgt</name>
    <name evidence="8" type="ORF">EGJ44_12510</name>
</gene>
<evidence type="ECO:0000256" key="3">
    <source>
        <dbReference type="ARBA" id="ARBA00022679"/>
    </source>
</evidence>
<comment type="subcellular location">
    <subcellularLocation>
        <location evidence="7">Cell membrane</location>
        <topology evidence="7">Multi-pass membrane protein</topology>
    </subcellularLocation>
</comment>
<accession>A0A3R8W058</accession>
<dbReference type="NCBIfam" id="TIGR00544">
    <property type="entry name" value="lgt"/>
    <property type="match status" value="1"/>
</dbReference>
<feature type="binding site" evidence="7">
    <location>
        <position position="139"/>
    </location>
    <ligand>
        <name>a 1,2-diacyl-sn-glycero-3-phospho-(1'-sn-glycerol)</name>
        <dbReference type="ChEBI" id="CHEBI:64716"/>
    </ligand>
</feature>
<dbReference type="UniPathway" id="UPA00664"/>
<evidence type="ECO:0000256" key="5">
    <source>
        <dbReference type="ARBA" id="ARBA00022989"/>
    </source>
</evidence>
<sequence length="266" mass="29891">MLPYPQIDPVAIALGPLKIHWYGLMYLVGIGGAWLLASRRLERFDATWTKDKLSDLVFWVAMGVILGGRLGYVFFYDFAAYIAEPAKILRVWEGGMSFHGGLIGVMLATWWFGKRNGKSFFELMDFIAPLVPIGLGAGRIGNFINAELWGKATDVPWAMVFPTDPEQLARHPSQLYQFALEGVALFTILWFYSRKPRPTMAVSGMFAACYGVFRFIVEFVRVPDAQLGYLAWDWLTMGQVLCLPMILGGIGLIAYAYKRQPVQRAA</sequence>
<evidence type="ECO:0000256" key="1">
    <source>
        <dbReference type="ARBA" id="ARBA00007150"/>
    </source>
</evidence>
<proteinExistence type="inferred from homology"/>
<evidence type="ECO:0000256" key="4">
    <source>
        <dbReference type="ARBA" id="ARBA00022692"/>
    </source>
</evidence>
<dbReference type="HAMAP" id="MF_01147">
    <property type="entry name" value="Lgt"/>
    <property type="match status" value="1"/>
</dbReference>
<evidence type="ECO:0000313" key="9">
    <source>
        <dbReference type="Proteomes" id="UP000272833"/>
    </source>
</evidence>
<comment type="caution">
    <text evidence="8">The sequence shown here is derived from an EMBL/GenBank/DDBJ whole genome shotgun (WGS) entry which is preliminary data.</text>
</comment>
<dbReference type="AlphaFoldDB" id="A0A3R8W058"/>
<comment type="function">
    <text evidence="7">Catalyzes the transfer of the diacylglyceryl group from phosphatidylglycerol to the sulfhydryl group of the N-terminal cysteine of a prolipoprotein, the first step in the formation of mature lipoproteins.</text>
</comment>
<dbReference type="Proteomes" id="UP000272833">
    <property type="component" value="Unassembled WGS sequence"/>
</dbReference>
<feature type="transmembrane region" description="Helical" evidence="7">
    <location>
        <begin position="120"/>
        <end position="140"/>
    </location>
</feature>
<dbReference type="GO" id="GO:0042158">
    <property type="term" value="P:lipoprotein biosynthetic process"/>
    <property type="evidence" value="ECO:0007669"/>
    <property type="project" value="UniProtKB-UniRule"/>
</dbReference>
<organism evidence="8 9">
    <name type="scientific">Ectopseudomonas oleovorans</name>
    <name type="common">Pseudomonas oleovorans</name>
    <dbReference type="NCBI Taxonomy" id="301"/>
    <lineage>
        <taxon>Bacteria</taxon>
        <taxon>Pseudomonadati</taxon>
        <taxon>Pseudomonadota</taxon>
        <taxon>Gammaproteobacteria</taxon>
        <taxon>Pseudomonadales</taxon>
        <taxon>Pseudomonadaceae</taxon>
        <taxon>Ectopseudomonas</taxon>
    </lineage>
</organism>
<keyword evidence="8" id="KW-0449">Lipoprotein</keyword>
<feature type="transmembrane region" description="Helical" evidence="7">
    <location>
        <begin position="175"/>
        <end position="192"/>
    </location>
</feature>
<keyword evidence="5 7" id="KW-1133">Transmembrane helix</keyword>
<keyword evidence="2 7" id="KW-1003">Cell membrane</keyword>
<dbReference type="PANTHER" id="PTHR30589">
    <property type="entry name" value="PROLIPOPROTEIN DIACYLGLYCERYL TRANSFERASE"/>
    <property type="match status" value="1"/>
</dbReference>
<evidence type="ECO:0000256" key="2">
    <source>
        <dbReference type="ARBA" id="ARBA00022475"/>
    </source>
</evidence>
<evidence type="ECO:0000256" key="6">
    <source>
        <dbReference type="ARBA" id="ARBA00023136"/>
    </source>
</evidence>
<feature type="transmembrane region" description="Helical" evidence="7">
    <location>
        <begin position="237"/>
        <end position="257"/>
    </location>
</feature>
<protein>
    <recommendedName>
        <fullName evidence="7">Phosphatidylglycerol--prolipoprotein diacylglyceryl transferase</fullName>
        <ecNumber evidence="7">2.5.1.145</ecNumber>
    </recommendedName>
</protein>
<dbReference type="GO" id="GO:0005886">
    <property type="term" value="C:plasma membrane"/>
    <property type="evidence" value="ECO:0007669"/>
    <property type="project" value="UniProtKB-SubCell"/>
</dbReference>
<comment type="similarity">
    <text evidence="1 7">Belongs to the Lgt family.</text>
</comment>
<dbReference type="InterPro" id="IPR001640">
    <property type="entry name" value="Lgt"/>
</dbReference>
<dbReference type="RefSeq" id="WP_116620221.1">
    <property type="nucleotide sequence ID" value="NZ_RHRS01000029.1"/>
</dbReference>
<keyword evidence="4 7" id="KW-0812">Transmembrane</keyword>
<dbReference type="EC" id="2.5.1.145" evidence="7"/>
<evidence type="ECO:0000256" key="7">
    <source>
        <dbReference type="HAMAP-Rule" id="MF_01147"/>
    </source>
</evidence>
<feature type="transmembrane region" description="Helical" evidence="7">
    <location>
        <begin position="96"/>
        <end position="113"/>
    </location>
</feature>
<reference evidence="8 9" key="1">
    <citation type="submission" date="2018-10" db="EMBL/GenBank/DDBJ databases">
        <title>Transmission dynamics of multidrug resistant bacteria on intensive care unit surfaces.</title>
        <authorList>
            <person name="D'Souza A.W."/>
            <person name="Potter R.F."/>
            <person name="Wallace M."/>
            <person name="Shupe A."/>
            <person name="Patel S."/>
            <person name="Sun S."/>
            <person name="Gul D."/>
            <person name="Kwon J.H."/>
            <person name="Andleeb S."/>
            <person name="Burnham C.-A.D."/>
            <person name="Dantas G."/>
        </authorList>
    </citation>
    <scope>NUCLEOTIDE SEQUENCE [LARGE SCALE GENOMIC DNA]</scope>
    <source>
        <strain evidence="8 9">PO_271</strain>
    </source>
</reference>
<dbReference type="PROSITE" id="PS01311">
    <property type="entry name" value="LGT"/>
    <property type="match status" value="1"/>
</dbReference>
<dbReference type="PANTHER" id="PTHR30589:SF0">
    <property type="entry name" value="PHOSPHATIDYLGLYCEROL--PROLIPOPROTEIN DIACYLGLYCERYL TRANSFERASE"/>
    <property type="match status" value="1"/>
</dbReference>
<feature type="transmembrane region" description="Helical" evidence="7">
    <location>
        <begin position="56"/>
        <end position="76"/>
    </location>
</feature>
<keyword evidence="6 7" id="KW-0472">Membrane</keyword>
<dbReference type="EMBL" id="RHRS01000029">
    <property type="protein sequence ID" value="RRW35170.1"/>
    <property type="molecule type" value="Genomic_DNA"/>
</dbReference>
<evidence type="ECO:0000313" key="8">
    <source>
        <dbReference type="EMBL" id="RRW35170.1"/>
    </source>
</evidence>
<comment type="pathway">
    <text evidence="7">Protein modification; lipoprotein biosynthesis (diacylglyceryl transfer).</text>
</comment>
<feature type="transmembrane region" description="Helical" evidence="7">
    <location>
        <begin position="199"/>
        <end position="217"/>
    </location>
</feature>
<dbReference type="Pfam" id="PF01790">
    <property type="entry name" value="LGT"/>
    <property type="match status" value="1"/>
</dbReference>
<dbReference type="GO" id="GO:0008961">
    <property type="term" value="F:phosphatidylglycerol-prolipoprotein diacylglyceryl transferase activity"/>
    <property type="evidence" value="ECO:0007669"/>
    <property type="project" value="UniProtKB-UniRule"/>
</dbReference>
<feature type="transmembrane region" description="Helical" evidence="7">
    <location>
        <begin position="19"/>
        <end position="36"/>
    </location>
</feature>
<keyword evidence="3 7" id="KW-0808">Transferase</keyword>
<name>A0A3R8W058_ECTOL</name>
<comment type="catalytic activity">
    <reaction evidence="7">
        <text>L-cysteinyl-[prolipoprotein] + a 1,2-diacyl-sn-glycero-3-phospho-(1'-sn-glycerol) = an S-1,2-diacyl-sn-glyceryl-L-cysteinyl-[prolipoprotein] + sn-glycerol 1-phosphate + H(+)</text>
        <dbReference type="Rhea" id="RHEA:56712"/>
        <dbReference type="Rhea" id="RHEA-COMP:14679"/>
        <dbReference type="Rhea" id="RHEA-COMP:14680"/>
        <dbReference type="ChEBI" id="CHEBI:15378"/>
        <dbReference type="ChEBI" id="CHEBI:29950"/>
        <dbReference type="ChEBI" id="CHEBI:57685"/>
        <dbReference type="ChEBI" id="CHEBI:64716"/>
        <dbReference type="ChEBI" id="CHEBI:140658"/>
        <dbReference type="EC" id="2.5.1.145"/>
    </reaction>
</comment>